<accession>A0AAN8BFM8</accession>
<proteinExistence type="predicted"/>
<organism evidence="1 3">
    <name type="scientific">Champsocephalus esox</name>
    <name type="common">pike icefish</name>
    <dbReference type="NCBI Taxonomy" id="159716"/>
    <lineage>
        <taxon>Eukaryota</taxon>
        <taxon>Metazoa</taxon>
        <taxon>Chordata</taxon>
        <taxon>Craniata</taxon>
        <taxon>Vertebrata</taxon>
        <taxon>Euteleostomi</taxon>
        <taxon>Actinopterygii</taxon>
        <taxon>Neopterygii</taxon>
        <taxon>Teleostei</taxon>
        <taxon>Neoteleostei</taxon>
        <taxon>Acanthomorphata</taxon>
        <taxon>Eupercaria</taxon>
        <taxon>Perciformes</taxon>
        <taxon>Notothenioidei</taxon>
        <taxon>Channichthyidae</taxon>
        <taxon>Champsocephalus</taxon>
    </lineage>
</organism>
<dbReference type="Proteomes" id="UP001335648">
    <property type="component" value="Unassembled WGS sequence"/>
</dbReference>
<comment type="caution">
    <text evidence="1">The sequence shown here is derived from an EMBL/GenBank/DDBJ whole genome shotgun (WGS) entry which is preliminary data.</text>
</comment>
<reference evidence="1 3" key="1">
    <citation type="journal article" date="2023" name="Mol. Biol. Evol.">
        <title>Genomics of Secondarily Temperate Adaptation in the Only Non-Antarctic Icefish.</title>
        <authorList>
            <person name="Rivera-Colon A.G."/>
            <person name="Rayamajhi N."/>
            <person name="Minhas B.F."/>
            <person name="Madrigal G."/>
            <person name="Bilyk K.T."/>
            <person name="Yoon V."/>
            <person name="Hune M."/>
            <person name="Gregory S."/>
            <person name="Cheng C.H.C."/>
            <person name="Catchen J.M."/>
        </authorList>
    </citation>
    <scope>NUCLEOTIDE SEQUENCE [LARGE SCALE GENOMIC DNA]</scope>
    <source>
        <strain evidence="1">JC2023a</strain>
    </source>
</reference>
<protein>
    <submittedName>
        <fullName evidence="1">Uncharacterized protein</fullName>
    </submittedName>
</protein>
<evidence type="ECO:0000313" key="3">
    <source>
        <dbReference type="Proteomes" id="UP001335648"/>
    </source>
</evidence>
<dbReference type="EMBL" id="JAULUE010002061">
    <property type="protein sequence ID" value="KAK5883888.1"/>
    <property type="molecule type" value="Genomic_DNA"/>
</dbReference>
<gene>
    <name evidence="1" type="ORF">CesoFtcFv8_020164</name>
    <name evidence="2" type="ORF">CesoFtcFv8_020165</name>
</gene>
<dbReference type="EMBL" id="JAULUE010002061">
    <property type="protein sequence ID" value="KAK5883887.1"/>
    <property type="molecule type" value="Genomic_DNA"/>
</dbReference>
<keyword evidence="3" id="KW-1185">Reference proteome</keyword>
<evidence type="ECO:0000313" key="2">
    <source>
        <dbReference type="EMBL" id="KAK5883888.1"/>
    </source>
</evidence>
<name>A0AAN8BFM8_9TELE</name>
<dbReference type="AlphaFoldDB" id="A0AAN8BFM8"/>
<evidence type="ECO:0000313" key="1">
    <source>
        <dbReference type="EMBL" id="KAK5883887.1"/>
    </source>
</evidence>
<sequence length="90" mass="10629">MAANAEEQRQEEFVERKDLFRTNAFLIIDKMMELNYCSENQTTQLVDEILHSIFFLGKINVPQFSPEEIEDSILMCARHDCFPGKTRERK</sequence>